<evidence type="ECO:0000313" key="12">
    <source>
        <dbReference type="EMBL" id="KAF2726336.1"/>
    </source>
</evidence>
<dbReference type="Proteomes" id="UP000799441">
    <property type="component" value="Unassembled WGS sequence"/>
</dbReference>
<keyword evidence="3 10" id="KW-0808">Transferase</keyword>
<keyword evidence="8 10" id="KW-0472">Membrane</keyword>
<feature type="compositionally biased region" description="Low complexity" evidence="11">
    <location>
        <begin position="637"/>
        <end position="647"/>
    </location>
</feature>
<evidence type="ECO:0000256" key="6">
    <source>
        <dbReference type="ARBA" id="ARBA00022989"/>
    </source>
</evidence>
<keyword evidence="2 10" id="KW-0444">Lipid biosynthesis</keyword>
<evidence type="ECO:0000256" key="2">
    <source>
        <dbReference type="ARBA" id="ARBA00022516"/>
    </source>
</evidence>
<sequence length="694" mass="75723">MSGPSVYLRIPPASLFRVPPSPLPKTLPAPPAEWGTLRSPFPVPPGLFNGALKPEVPITFAFCYIVTVWLLNTYNRSQSQGKFDKPWSISKTRVFHWFVVLHNALLTLYSLATFIAMARAITVTMDGALSNSAAWPAQVADALCKMHGPRGLGDAATFNTTINIWEVKNTLIHLDSRSGAPDTTDVGRLWNEGLGFWGWWFYLSKFYEVLDTLVIVAKGKRSATLQTFHHAGAMLCVWAGIRYMSPPIWLFVFINSGIHTMMYTYFTLSALRIRVSQTVKRTLTTLQIVQFLVGASYAALHLFVQYDIPVQTPYQVVSTFQEAISTVSSAAVSVTSAVAAAVESPTVTASIGSMVKKYLLRAIGEEGIAEQVATTQDVSGIHLIPESIKQEIKKVDPRPQYETKWRTDWTRVDCIDTQGEAFAIYLNLFYLFPLTALFGRFFYRAYTTRGRARTARQAGGQAVAAAKDARKDTTGSVEYLGERAEEELRRRSNETAEVINDGDLKDTLEKLRADATESAKEKGRRVSAQVEDFEQRTKRLAAAGVDKVKGSGDRTPVKKSSEQHSPVNGSVRNQDDSDESETETSKSPTSKNTVADTSEKAPAQEPPTPPESAADSPSPSATPEKQTEERHAPTSYAAAVKEPVAEAPDTEGNAEDNSGLGDSSIVDLSSASTGDVKGGSAATDDHGKTTADSE</sequence>
<evidence type="ECO:0000256" key="8">
    <source>
        <dbReference type="ARBA" id="ARBA00023136"/>
    </source>
</evidence>
<evidence type="ECO:0000256" key="11">
    <source>
        <dbReference type="SAM" id="MobiDB-lite"/>
    </source>
</evidence>
<evidence type="ECO:0000256" key="5">
    <source>
        <dbReference type="ARBA" id="ARBA00022832"/>
    </source>
</evidence>
<feature type="compositionally biased region" description="Low complexity" evidence="11">
    <location>
        <begin position="611"/>
        <end position="624"/>
    </location>
</feature>
<dbReference type="AlphaFoldDB" id="A0A9P4QK15"/>
<feature type="region of interest" description="Disordered" evidence="11">
    <location>
        <begin position="541"/>
        <end position="694"/>
    </location>
</feature>
<gene>
    <name evidence="12" type="ORF">K431DRAFT_214132</name>
</gene>
<evidence type="ECO:0000256" key="4">
    <source>
        <dbReference type="ARBA" id="ARBA00022692"/>
    </source>
</evidence>
<dbReference type="GO" id="GO:0042761">
    <property type="term" value="P:very long-chain fatty acid biosynthetic process"/>
    <property type="evidence" value="ECO:0007669"/>
    <property type="project" value="TreeGrafter"/>
</dbReference>
<name>A0A9P4QK15_9PEZI</name>
<evidence type="ECO:0000256" key="7">
    <source>
        <dbReference type="ARBA" id="ARBA00023098"/>
    </source>
</evidence>
<evidence type="ECO:0000256" key="3">
    <source>
        <dbReference type="ARBA" id="ARBA00022679"/>
    </source>
</evidence>
<comment type="similarity">
    <text evidence="10">Belongs to the ELO family.</text>
</comment>
<keyword evidence="7 10" id="KW-0443">Lipid metabolism</keyword>
<evidence type="ECO:0000313" key="13">
    <source>
        <dbReference type="Proteomes" id="UP000799441"/>
    </source>
</evidence>
<dbReference type="GO" id="GO:0030148">
    <property type="term" value="P:sphingolipid biosynthetic process"/>
    <property type="evidence" value="ECO:0007669"/>
    <property type="project" value="TreeGrafter"/>
</dbReference>
<dbReference type="GO" id="GO:0019367">
    <property type="term" value="P:fatty acid elongation, saturated fatty acid"/>
    <property type="evidence" value="ECO:0007669"/>
    <property type="project" value="TreeGrafter"/>
</dbReference>
<dbReference type="OrthoDB" id="10259681at2759"/>
<keyword evidence="5 10" id="KW-0276">Fatty acid metabolism</keyword>
<dbReference type="GO" id="GO:0034626">
    <property type="term" value="P:fatty acid elongation, polyunsaturated fatty acid"/>
    <property type="evidence" value="ECO:0007669"/>
    <property type="project" value="TreeGrafter"/>
</dbReference>
<evidence type="ECO:0000256" key="9">
    <source>
        <dbReference type="ARBA" id="ARBA00023160"/>
    </source>
</evidence>
<feature type="transmembrane region" description="Helical" evidence="10">
    <location>
        <begin position="247"/>
        <end position="271"/>
    </location>
</feature>
<feature type="transmembrane region" description="Helical" evidence="10">
    <location>
        <begin position="95"/>
        <end position="121"/>
    </location>
</feature>
<feature type="transmembrane region" description="Helical" evidence="10">
    <location>
        <begin position="283"/>
        <end position="304"/>
    </location>
</feature>
<keyword evidence="4 10" id="KW-0812">Transmembrane</keyword>
<dbReference type="PANTHER" id="PTHR11157">
    <property type="entry name" value="FATTY ACID ACYL TRANSFERASE-RELATED"/>
    <property type="match status" value="1"/>
</dbReference>
<dbReference type="GO" id="GO:0034625">
    <property type="term" value="P:fatty acid elongation, monounsaturated fatty acid"/>
    <property type="evidence" value="ECO:0007669"/>
    <property type="project" value="TreeGrafter"/>
</dbReference>
<dbReference type="Pfam" id="PF01151">
    <property type="entry name" value="ELO"/>
    <property type="match status" value="1"/>
</dbReference>
<feature type="compositionally biased region" description="Polar residues" evidence="11">
    <location>
        <begin position="563"/>
        <end position="572"/>
    </location>
</feature>
<protein>
    <recommendedName>
        <fullName evidence="10">Elongation of fatty acids protein</fullName>
        <ecNumber evidence="10">2.3.1.-</ecNumber>
    </recommendedName>
</protein>
<proteinExistence type="inferred from homology"/>
<keyword evidence="9 10" id="KW-0275">Fatty acid biosynthesis</keyword>
<keyword evidence="13" id="KW-1185">Reference proteome</keyword>
<dbReference type="GO" id="GO:0009922">
    <property type="term" value="F:fatty acid elongase activity"/>
    <property type="evidence" value="ECO:0007669"/>
    <property type="project" value="InterPro"/>
</dbReference>
<organism evidence="12 13">
    <name type="scientific">Polychaeton citri CBS 116435</name>
    <dbReference type="NCBI Taxonomy" id="1314669"/>
    <lineage>
        <taxon>Eukaryota</taxon>
        <taxon>Fungi</taxon>
        <taxon>Dikarya</taxon>
        <taxon>Ascomycota</taxon>
        <taxon>Pezizomycotina</taxon>
        <taxon>Dothideomycetes</taxon>
        <taxon>Dothideomycetidae</taxon>
        <taxon>Capnodiales</taxon>
        <taxon>Capnodiaceae</taxon>
        <taxon>Polychaeton</taxon>
    </lineage>
</organism>
<feature type="transmembrane region" description="Helical" evidence="10">
    <location>
        <begin position="56"/>
        <end position="74"/>
    </location>
</feature>
<evidence type="ECO:0000256" key="10">
    <source>
        <dbReference type="RuleBase" id="RU361115"/>
    </source>
</evidence>
<feature type="transmembrane region" description="Helical" evidence="10">
    <location>
        <begin position="422"/>
        <end position="443"/>
    </location>
</feature>
<dbReference type="EC" id="2.3.1.-" evidence="10"/>
<keyword evidence="6 10" id="KW-1133">Transmembrane helix</keyword>
<feature type="compositionally biased region" description="Basic and acidic residues" evidence="11">
    <location>
        <begin position="683"/>
        <end position="694"/>
    </location>
</feature>
<reference evidence="12" key="1">
    <citation type="journal article" date="2020" name="Stud. Mycol.">
        <title>101 Dothideomycetes genomes: a test case for predicting lifestyles and emergence of pathogens.</title>
        <authorList>
            <person name="Haridas S."/>
            <person name="Albert R."/>
            <person name="Binder M."/>
            <person name="Bloem J."/>
            <person name="Labutti K."/>
            <person name="Salamov A."/>
            <person name="Andreopoulos B."/>
            <person name="Baker S."/>
            <person name="Barry K."/>
            <person name="Bills G."/>
            <person name="Bluhm B."/>
            <person name="Cannon C."/>
            <person name="Castanera R."/>
            <person name="Culley D."/>
            <person name="Daum C."/>
            <person name="Ezra D."/>
            <person name="Gonzalez J."/>
            <person name="Henrissat B."/>
            <person name="Kuo A."/>
            <person name="Liang C."/>
            <person name="Lipzen A."/>
            <person name="Lutzoni F."/>
            <person name="Magnuson J."/>
            <person name="Mondo S."/>
            <person name="Nolan M."/>
            <person name="Ohm R."/>
            <person name="Pangilinan J."/>
            <person name="Park H.-J."/>
            <person name="Ramirez L."/>
            <person name="Alfaro M."/>
            <person name="Sun H."/>
            <person name="Tritt A."/>
            <person name="Yoshinaga Y."/>
            <person name="Zwiers L.-H."/>
            <person name="Turgeon B."/>
            <person name="Goodwin S."/>
            <person name="Spatafora J."/>
            <person name="Crous P."/>
            <person name="Grigoriev I."/>
        </authorList>
    </citation>
    <scope>NUCLEOTIDE SEQUENCE</scope>
    <source>
        <strain evidence="12">CBS 116435</strain>
    </source>
</reference>
<dbReference type="GO" id="GO:0005789">
    <property type="term" value="C:endoplasmic reticulum membrane"/>
    <property type="evidence" value="ECO:0007669"/>
    <property type="project" value="TreeGrafter"/>
</dbReference>
<comment type="caution">
    <text evidence="12">The sequence shown here is derived from an EMBL/GenBank/DDBJ whole genome shotgun (WGS) entry which is preliminary data.</text>
</comment>
<feature type="compositionally biased region" description="Basic and acidic residues" evidence="11">
    <location>
        <begin position="546"/>
        <end position="562"/>
    </location>
</feature>
<dbReference type="PANTHER" id="PTHR11157:SF169">
    <property type="entry name" value="ELONGATION OF FATTY ACIDS PROTEIN"/>
    <property type="match status" value="1"/>
</dbReference>
<accession>A0A9P4QK15</accession>
<dbReference type="InterPro" id="IPR002076">
    <property type="entry name" value="ELO_fam"/>
</dbReference>
<comment type="catalytic activity">
    <reaction evidence="10">
        <text>an acyl-CoA + malonyl-CoA + H(+) = a 3-oxoacyl-CoA + CO2 + CoA</text>
        <dbReference type="Rhea" id="RHEA:50252"/>
        <dbReference type="ChEBI" id="CHEBI:15378"/>
        <dbReference type="ChEBI" id="CHEBI:16526"/>
        <dbReference type="ChEBI" id="CHEBI:57287"/>
        <dbReference type="ChEBI" id="CHEBI:57384"/>
        <dbReference type="ChEBI" id="CHEBI:58342"/>
        <dbReference type="ChEBI" id="CHEBI:90726"/>
    </reaction>
    <physiologicalReaction direction="left-to-right" evidence="10">
        <dbReference type="Rhea" id="RHEA:50253"/>
    </physiologicalReaction>
</comment>
<comment type="subcellular location">
    <subcellularLocation>
        <location evidence="1">Membrane</location>
        <topology evidence="1">Multi-pass membrane protein</topology>
    </subcellularLocation>
</comment>
<dbReference type="EMBL" id="MU003765">
    <property type="protein sequence ID" value="KAF2726336.1"/>
    <property type="molecule type" value="Genomic_DNA"/>
</dbReference>
<evidence type="ECO:0000256" key="1">
    <source>
        <dbReference type="ARBA" id="ARBA00004141"/>
    </source>
</evidence>